<gene>
    <name evidence="1" type="ORF">PZE19_07310</name>
</gene>
<dbReference type="RefSeq" id="WP_277859920.1">
    <property type="nucleotide sequence ID" value="NZ_JARRAG010000001.1"/>
</dbReference>
<name>A0ABT6F7K7_9BACT</name>
<dbReference type="PANTHER" id="PTHR43737:SF1">
    <property type="entry name" value="DUF1501 DOMAIN-CONTAINING PROTEIN"/>
    <property type="match status" value="1"/>
</dbReference>
<dbReference type="PANTHER" id="PTHR43737">
    <property type="entry name" value="BLL7424 PROTEIN"/>
    <property type="match status" value="1"/>
</dbReference>
<accession>A0ABT6F7K7</accession>
<dbReference type="InterPro" id="IPR006311">
    <property type="entry name" value="TAT_signal"/>
</dbReference>
<dbReference type="PROSITE" id="PS51318">
    <property type="entry name" value="TAT"/>
    <property type="match status" value="1"/>
</dbReference>
<dbReference type="Gene3D" id="3.40.720.10">
    <property type="entry name" value="Alkaline Phosphatase, subunit A"/>
    <property type="match status" value="1"/>
</dbReference>
<organism evidence="1 2">
    <name type="scientific">Paludisphaera mucosa</name>
    <dbReference type="NCBI Taxonomy" id="3030827"/>
    <lineage>
        <taxon>Bacteria</taxon>
        <taxon>Pseudomonadati</taxon>
        <taxon>Planctomycetota</taxon>
        <taxon>Planctomycetia</taxon>
        <taxon>Isosphaerales</taxon>
        <taxon>Isosphaeraceae</taxon>
        <taxon>Paludisphaera</taxon>
    </lineage>
</organism>
<reference evidence="1 2" key="1">
    <citation type="submission" date="2023-03" db="EMBL/GenBank/DDBJ databases">
        <title>Paludisphaera mucosa sp. nov. a novel planctomycete from northern fen.</title>
        <authorList>
            <person name="Ivanova A."/>
        </authorList>
    </citation>
    <scope>NUCLEOTIDE SEQUENCE [LARGE SCALE GENOMIC DNA]</scope>
    <source>
        <strain evidence="1 2">Pla2</strain>
    </source>
</reference>
<dbReference type="SUPFAM" id="SSF53649">
    <property type="entry name" value="Alkaline phosphatase-like"/>
    <property type="match status" value="1"/>
</dbReference>
<protein>
    <submittedName>
        <fullName evidence="1">DUF1501 domain-containing protein</fullName>
    </submittedName>
</protein>
<evidence type="ECO:0000313" key="2">
    <source>
        <dbReference type="Proteomes" id="UP001216907"/>
    </source>
</evidence>
<dbReference type="Pfam" id="PF07394">
    <property type="entry name" value="DUF1501"/>
    <property type="match status" value="1"/>
</dbReference>
<proteinExistence type="predicted"/>
<comment type="caution">
    <text evidence="1">The sequence shown here is derived from an EMBL/GenBank/DDBJ whole genome shotgun (WGS) entry which is preliminary data.</text>
</comment>
<dbReference type="Proteomes" id="UP001216907">
    <property type="component" value="Unassembled WGS sequence"/>
</dbReference>
<keyword evidence="2" id="KW-1185">Reference proteome</keyword>
<sequence>MNRPSDFEAWRTNLQRRVFLRNSAYGIGSLALAGLLDPELFARRARAGDPDAGRPEDHWRGVIRPTHLPVKAKRVIHLCMAGGPSQFESLDYKPRLQALDGQPFPESFTRGQQLAQLQNKALIARGPFCGFRKHGASGQEISDLFPNIASLADKIAIVRSMTTEQINHDPAHAFMNSGSIIKGRPSMGSWLLYGLGAETDDLPGFIVLTSAGATGQQPVSARQWSAGFLPSKFQGIQFQSKGDAVHYISNPPGVDLDAQRGSVAEINRLNATLAADRLDPEIQTRIAQYELAFRMQASVPELTDFASEPRSVLDAYGVANPGDGSFASNCLMARRLAERGVRMIQLYHRAWDHHGDIARGMTLASREVDQPCAALVKDLEQRGMLDDTLVIWGGEFGRTPMGQGTGRDHHILGFSLWMAGGGIKGGVTYGATDELGYKAVEDVVPVRDLHATILALCGIDHERLSYKFQGLDVRLTGVVPARVVKEILA</sequence>
<dbReference type="InterPro" id="IPR010869">
    <property type="entry name" value="DUF1501"/>
</dbReference>
<evidence type="ECO:0000313" key="1">
    <source>
        <dbReference type="EMBL" id="MDG3003570.1"/>
    </source>
</evidence>
<dbReference type="InterPro" id="IPR017850">
    <property type="entry name" value="Alkaline_phosphatase_core_sf"/>
</dbReference>
<dbReference type="EMBL" id="JARRAG010000001">
    <property type="protein sequence ID" value="MDG3003570.1"/>
    <property type="molecule type" value="Genomic_DNA"/>
</dbReference>